<evidence type="ECO:0000313" key="3">
    <source>
        <dbReference type="EMBL" id="EEG74315.1"/>
    </source>
</evidence>
<reference evidence="3" key="2">
    <citation type="submission" date="2013-06" db="EMBL/GenBank/DDBJ databases">
        <title>Draft genome sequence of Clostridium hylemonae (DSM 15053).</title>
        <authorList>
            <person name="Sudarsanam P."/>
            <person name="Ley R."/>
            <person name="Guruge J."/>
            <person name="Turnbaugh P.J."/>
            <person name="Mahowald M."/>
            <person name="Liep D."/>
            <person name="Gordon J."/>
        </authorList>
    </citation>
    <scope>NUCLEOTIDE SEQUENCE</scope>
    <source>
        <strain evidence="3">DSM 15053</strain>
    </source>
</reference>
<name>C0C0H8_9FIRM</name>
<sequence>MHVWTANKKEELKLGKQLDKIVEKVLEQIDGAGFRQKGAFNLRYNGTALCHGDSEHIKIKKKTDRQGIDIYIDENTNGEQVHIPVVVNATGMKDEVYNDFFVADGADVTIIAGCGIHNSGCNESRHDGIHTFHVGKGANVRYEEKHYGEGEGTGARVLNPVTKIILDKGAVFTLDTAQIKGVDSTVRTTDVIMGEDAKLYVVEKLMTHDSQTAQSDMEVNMNGEGSSAQIVSRSVAKGSSVQTFHPKAVGNARCHAHIQCDSIIMDKAEVCSIPEINARHLDAAIIHEAAIGRINDEQLIKLRTLGMTEEEAEGVIIENFLE</sequence>
<dbReference type="PANTHER" id="PTHR30508:SF1">
    <property type="entry name" value="UPF0051 PROTEIN ABCI8, CHLOROPLASTIC-RELATED"/>
    <property type="match status" value="1"/>
</dbReference>
<proteinExistence type="inferred from homology"/>
<dbReference type="GO" id="GO:0016226">
    <property type="term" value="P:iron-sulfur cluster assembly"/>
    <property type="evidence" value="ECO:0007669"/>
    <property type="project" value="InterPro"/>
</dbReference>
<dbReference type="InterPro" id="IPR037284">
    <property type="entry name" value="SUF_FeS_clus_asmbl_SufBD_sf"/>
</dbReference>
<keyword evidence="4" id="KW-1185">Reference proteome</keyword>
<dbReference type="HOGENOM" id="CLU_908343_0_0_9"/>
<dbReference type="Proteomes" id="UP000004893">
    <property type="component" value="Unassembled WGS sequence"/>
</dbReference>
<reference evidence="3" key="1">
    <citation type="submission" date="2009-02" db="EMBL/GenBank/DDBJ databases">
        <authorList>
            <person name="Fulton L."/>
            <person name="Clifton S."/>
            <person name="Fulton B."/>
            <person name="Xu J."/>
            <person name="Minx P."/>
            <person name="Pepin K.H."/>
            <person name="Johnson M."/>
            <person name="Bhonagiri V."/>
            <person name="Nash W.E."/>
            <person name="Mardis E.R."/>
            <person name="Wilson R.K."/>
        </authorList>
    </citation>
    <scope>NUCLEOTIDE SEQUENCE [LARGE SCALE GENOMIC DNA]</scope>
    <source>
        <strain evidence="3">DSM 15053</strain>
    </source>
</reference>
<dbReference type="eggNOG" id="COG0719">
    <property type="taxonomic scope" value="Bacteria"/>
</dbReference>
<comment type="caution">
    <text evidence="3">The sequence shown here is derived from an EMBL/GenBank/DDBJ whole genome shotgun (WGS) entry which is preliminary data.</text>
</comment>
<dbReference type="PANTHER" id="PTHR30508">
    <property type="entry name" value="FES CLUSTER ASSEMBLY PROTEIN SUF"/>
    <property type="match status" value="1"/>
</dbReference>
<dbReference type="Pfam" id="PF01458">
    <property type="entry name" value="SUFBD_core"/>
    <property type="match status" value="1"/>
</dbReference>
<gene>
    <name evidence="3" type="ORF">CLOHYLEM_05574</name>
</gene>
<dbReference type="InterPro" id="IPR000825">
    <property type="entry name" value="SUF_FeS_clus_asmbl_SufBD_core"/>
</dbReference>
<dbReference type="InterPro" id="IPR055346">
    <property type="entry name" value="Fe-S_cluster_assembly_SufBD"/>
</dbReference>
<organism evidence="3 4">
    <name type="scientific">[Clostridium] hylemonae DSM 15053</name>
    <dbReference type="NCBI Taxonomy" id="553973"/>
    <lineage>
        <taxon>Bacteria</taxon>
        <taxon>Bacillati</taxon>
        <taxon>Bacillota</taxon>
        <taxon>Clostridia</taxon>
        <taxon>Lachnospirales</taxon>
        <taxon>Lachnospiraceae</taxon>
    </lineage>
</organism>
<evidence type="ECO:0000256" key="1">
    <source>
        <dbReference type="ARBA" id="ARBA00043967"/>
    </source>
</evidence>
<comment type="similarity">
    <text evidence="1">Belongs to the iron-sulfur cluster assembly SufBD family.</text>
</comment>
<protein>
    <submittedName>
        <fullName evidence="3">SufB/sufD domain protein</fullName>
    </submittedName>
</protein>
<dbReference type="SUPFAM" id="SSF101960">
    <property type="entry name" value="Stabilizer of iron transporter SufD"/>
    <property type="match status" value="1"/>
</dbReference>
<feature type="domain" description="SUF system FeS cluster assembly SufBD core" evidence="2">
    <location>
        <begin position="102"/>
        <end position="320"/>
    </location>
</feature>
<evidence type="ECO:0000259" key="2">
    <source>
        <dbReference type="Pfam" id="PF01458"/>
    </source>
</evidence>
<dbReference type="EMBL" id="ABYI02000020">
    <property type="protein sequence ID" value="EEG74315.1"/>
    <property type="molecule type" value="Genomic_DNA"/>
</dbReference>
<dbReference type="AlphaFoldDB" id="C0C0H8"/>
<dbReference type="STRING" id="553973.CLOHYLEM_05574"/>
<accession>C0C0H8</accession>
<evidence type="ECO:0000313" key="4">
    <source>
        <dbReference type="Proteomes" id="UP000004893"/>
    </source>
</evidence>